<dbReference type="PANTHER" id="PTHR30595">
    <property type="entry name" value="GLPR-RELATED TRANSCRIPTIONAL REPRESSOR"/>
    <property type="match status" value="1"/>
</dbReference>
<evidence type="ECO:0000259" key="2">
    <source>
        <dbReference type="Pfam" id="PF04326"/>
    </source>
</evidence>
<reference evidence="3 4" key="1">
    <citation type="submission" date="2024-09" db="EMBL/GenBank/DDBJ databases">
        <authorList>
            <person name="Lee S.D."/>
        </authorList>
    </citation>
    <scope>NUCLEOTIDE SEQUENCE [LARGE SCALE GENOMIC DNA]</scope>
    <source>
        <strain evidence="3 4">N8-3</strain>
    </source>
</reference>
<keyword evidence="4" id="KW-1185">Reference proteome</keyword>
<dbReference type="RefSeq" id="WP_380536358.1">
    <property type="nucleotide sequence ID" value="NZ_JBHFAB010000009.1"/>
</dbReference>
<dbReference type="Gene3D" id="3.30.950.30">
    <property type="entry name" value="Schlafen, AAA domain"/>
    <property type="match status" value="1"/>
</dbReference>
<feature type="region of interest" description="Disordered" evidence="1">
    <location>
        <begin position="490"/>
        <end position="513"/>
    </location>
</feature>
<name>A0ABV6VWE1_9ACTN</name>
<keyword evidence="3" id="KW-0067">ATP-binding</keyword>
<dbReference type="Pfam" id="PF04326">
    <property type="entry name" value="SLFN_AlbA_2"/>
    <property type="match status" value="1"/>
</dbReference>
<dbReference type="InterPro" id="IPR007421">
    <property type="entry name" value="Schlafen_AlbA_2_dom"/>
</dbReference>
<sequence>MDLSQLPDLIDVLRAEGSDLAEVEVKQAAGGFPRSVAATVSAFANAPGGGLLIFGLDEEAGFSATGVYNAAQCKAALASLARQAMDPPVTFVAETLGFEGVSLVVAEIHEAPGSAKPVRVNATGRAYLRAGDGDFELSQVEEQAFLANRDAPRFDQEVVQGASIEGDLDPELVDAYVDSCRRSSASLARLTDADILFRTGVTAGAERSPTLAGLLALGVHPQQFVPNAVIQASVAPQVGDPLGTRARDTRRFDGPIPLMLEEALTWVARNTRTRIRFTPDGHGHDEPEYPREAVRELLSNALVHRDLGPHALTQAITLKLGADQLLISNPGGLWGLTVSSLGTAGVTSTRNSYLARICQNVRTGRDRRVVEALASGVPAILGSLRDAGMVPPRFHDQGIRFTVRVPNEALLAPDDLAWLAEVAAAARLSEVQRHALVAMRGGAVWSNKSLRAAYPMDSRTATVALTGLVAAGLAEPSGDGAGRVYRLAGRGRAEPARSPGRATGEGGKRRYTSRRGNAEQILDLLSRGGPATLGELAMSCGLSERQAQYALELLRAEGHAELLGGRGVTSKYRALEQD</sequence>
<gene>
    <name evidence="3" type="ORF">ACEZDE_14625</name>
</gene>
<evidence type="ECO:0000256" key="1">
    <source>
        <dbReference type="SAM" id="MobiDB-lite"/>
    </source>
</evidence>
<accession>A0ABV6VWE1</accession>
<dbReference type="Proteomes" id="UP001592531">
    <property type="component" value="Unassembled WGS sequence"/>
</dbReference>
<evidence type="ECO:0000313" key="3">
    <source>
        <dbReference type="EMBL" id="MFC1417868.1"/>
    </source>
</evidence>
<evidence type="ECO:0000313" key="4">
    <source>
        <dbReference type="Proteomes" id="UP001592531"/>
    </source>
</evidence>
<organism evidence="3 4">
    <name type="scientific">Streptacidiphilus cavernicola</name>
    <dbReference type="NCBI Taxonomy" id="3342716"/>
    <lineage>
        <taxon>Bacteria</taxon>
        <taxon>Bacillati</taxon>
        <taxon>Actinomycetota</taxon>
        <taxon>Actinomycetes</taxon>
        <taxon>Kitasatosporales</taxon>
        <taxon>Streptomycetaceae</taxon>
        <taxon>Streptacidiphilus</taxon>
    </lineage>
</organism>
<dbReference type="Gene3D" id="3.30.565.60">
    <property type="match status" value="1"/>
</dbReference>
<dbReference type="EMBL" id="JBHFAB010000009">
    <property type="protein sequence ID" value="MFC1417868.1"/>
    <property type="molecule type" value="Genomic_DNA"/>
</dbReference>
<comment type="caution">
    <text evidence="3">The sequence shown here is derived from an EMBL/GenBank/DDBJ whole genome shotgun (WGS) entry which is preliminary data.</text>
</comment>
<dbReference type="Pfam" id="PF13749">
    <property type="entry name" value="HATPase_c_4"/>
    <property type="match status" value="1"/>
</dbReference>
<dbReference type="InterPro" id="IPR038475">
    <property type="entry name" value="RecG_C_sf"/>
</dbReference>
<proteinExistence type="predicted"/>
<protein>
    <submittedName>
        <fullName evidence="3">ATP-binding protein</fullName>
    </submittedName>
</protein>
<keyword evidence="3" id="KW-0547">Nucleotide-binding</keyword>
<dbReference type="SUPFAM" id="SSF46785">
    <property type="entry name" value="Winged helix' DNA-binding domain"/>
    <property type="match status" value="1"/>
</dbReference>
<dbReference type="PANTHER" id="PTHR30595:SF6">
    <property type="entry name" value="SCHLAFEN ALBA-2 DOMAIN-CONTAINING PROTEIN"/>
    <property type="match status" value="1"/>
</dbReference>
<feature type="domain" description="Schlafen AlbA-2" evidence="2">
    <location>
        <begin position="22"/>
        <end position="135"/>
    </location>
</feature>
<dbReference type="InterPro" id="IPR036390">
    <property type="entry name" value="WH_DNA-bd_sf"/>
</dbReference>
<dbReference type="GO" id="GO:0005524">
    <property type="term" value="F:ATP binding"/>
    <property type="evidence" value="ECO:0007669"/>
    <property type="project" value="UniProtKB-KW"/>
</dbReference>
<dbReference type="InterPro" id="IPR038461">
    <property type="entry name" value="Schlafen_AlbA_2_dom_sf"/>
</dbReference>